<evidence type="ECO:0000256" key="9">
    <source>
        <dbReference type="ARBA" id="ARBA00023027"/>
    </source>
</evidence>
<comment type="catalytic activity">
    <reaction evidence="12 16">
        <text>N(6)-[(R)-dihydrolipoyl]-L-lysyl-[protein] + NAD(+) = N(6)-[(R)-lipoyl]-L-lysyl-[protein] + NADH + H(+)</text>
        <dbReference type="Rhea" id="RHEA:15045"/>
        <dbReference type="Rhea" id="RHEA-COMP:10474"/>
        <dbReference type="Rhea" id="RHEA-COMP:10475"/>
        <dbReference type="ChEBI" id="CHEBI:15378"/>
        <dbReference type="ChEBI" id="CHEBI:57540"/>
        <dbReference type="ChEBI" id="CHEBI:57945"/>
        <dbReference type="ChEBI" id="CHEBI:83099"/>
        <dbReference type="ChEBI" id="CHEBI:83100"/>
        <dbReference type="EC" id="1.8.1.4"/>
    </reaction>
</comment>
<feature type="binding site" evidence="14">
    <location>
        <position position="115"/>
    </location>
    <ligand>
        <name>FAD</name>
        <dbReference type="ChEBI" id="CHEBI:57692"/>
    </ligand>
</feature>
<dbReference type="InterPro" id="IPR012999">
    <property type="entry name" value="Pyr_OxRdtase_I_AS"/>
</dbReference>
<feature type="binding site" evidence="14">
    <location>
        <begin position="188"/>
        <end position="195"/>
    </location>
    <ligand>
        <name>NAD(+)</name>
        <dbReference type="ChEBI" id="CHEBI:57540"/>
    </ligand>
</feature>
<evidence type="ECO:0000256" key="5">
    <source>
        <dbReference type="ARBA" id="ARBA00022490"/>
    </source>
</evidence>
<comment type="miscellaneous">
    <text evidence="16">The active site is a redox-active disulfide bond.</text>
</comment>
<dbReference type="OrthoDB" id="9800167at2"/>
<keyword evidence="10" id="KW-1015">Disulfide bond</keyword>
<evidence type="ECO:0000256" key="13">
    <source>
        <dbReference type="PIRSR" id="PIRSR000350-2"/>
    </source>
</evidence>
<evidence type="ECO:0000256" key="12">
    <source>
        <dbReference type="ARBA" id="ARBA00049187"/>
    </source>
</evidence>
<keyword evidence="11 16" id="KW-0676">Redox-active center</keyword>
<dbReference type="Gene3D" id="3.30.390.30">
    <property type="match status" value="1"/>
</dbReference>
<reference evidence="20" key="1">
    <citation type="submission" date="2012-01" db="EMBL/GenBank/DDBJ databases">
        <title>Complete sequence of chromosome of Thermobacillus composti KWC4.</title>
        <authorList>
            <person name="Lucas S."/>
            <person name="Han J."/>
            <person name="Lapidus A."/>
            <person name="Cheng J.-F."/>
            <person name="Goodwin L."/>
            <person name="Pitluck S."/>
            <person name="Peters L."/>
            <person name="Ovchinnikova G."/>
            <person name="Teshima H."/>
            <person name="Detter J.C."/>
            <person name="Han C."/>
            <person name="Tapia R."/>
            <person name="Land M."/>
            <person name="Hauser L."/>
            <person name="Kyrpides N."/>
            <person name="Ivanova N."/>
            <person name="Pagani I."/>
            <person name="Anderson I."/>
            <person name="Woyke T."/>
        </authorList>
    </citation>
    <scope>NUCLEOTIDE SEQUENCE [LARGE SCALE GENOMIC DNA]</scope>
    <source>
        <strain evidence="20">DSM 18247 / JCM 13945 / KWC4</strain>
    </source>
</reference>
<feature type="binding site" evidence="14">
    <location>
        <begin position="151"/>
        <end position="153"/>
    </location>
    <ligand>
        <name>FAD</name>
        <dbReference type="ChEBI" id="CHEBI:57692"/>
    </ligand>
</feature>
<dbReference type="Pfam" id="PF02852">
    <property type="entry name" value="Pyr_redox_dim"/>
    <property type="match status" value="1"/>
</dbReference>
<dbReference type="PRINTS" id="PR00368">
    <property type="entry name" value="FADPNR"/>
</dbReference>
<dbReference type="KEGG" id="tco:Theco_1958"/>
<feature type="domain" description="FAD/NAD(P)-binding" evidence="18">
    <location>
        <begin position="6"/>
        <end position="335"/>
    </location>
</feature>
<name>L0EG01_THECK</name>
<dbReference type="InterPro" id="IPR006258">
    <property type="entry name" value="Lipoamide_DH"/>
</dbReference>
<dbReference type="Proteomes" id="UP000010795">
    <property type="component" value="Chromosome"/>
</dbReference>
<evidence type="ECO:0000256" key="10">
    <source>
        <dbReference type="ARBA" id="ARBA00023157"/>
    </source>
</evidence>
<keyword evidence="5" id="KW-0963">Cytoplasm</keyword>
<evidence type="ECO:0000256" key="1">
    <source>
        <dbReference type="ARBA" id="ARBA00004496"/>
    </source>
</evidence>
<evidence type="ECO:0000313" key="19">
    <source>
        <dbReference type="EMBL" id="AGA58080.1"/>
    </source>
</evidence>
<dbReference type="SUPFAM" id="SSF51905">
    <property type="entry name" value="FAD/NAD(P)-binding domain"/>
    <property type="match status" value="1"/>
</dbReference>
<feature type="active site" description="Proton acceptor" evidence="13">
    <location>
        <position position="453"/>
    </location>
</feature>
<feature type="binding site" evidence="14">
    <location>
        <position position="320"/>
    </location>
    <ligand>
        <name>FAD</name>
        <dbReference type="ChEBI" id="CHEBI:57692"/>
    </ligand>
</feature>
<dbReference type="PANTHER" id="PTHR22912:SF217">
    <property type="entry name" value="DIHYDROLIPOYL DEHYDROGENASE"/>
    <property type="match status" value="1"/>
</dbReference>
<dbReference type="InterPro" id="IPR023753">
    <property type="entry name" value="FAD/NAD-binding_dom"/>
</dbReference>
<dbReference type="InterPro" id="IPR001100">
    <property type="entry name" value="Pyr_nuc-diS_OxRdtase"/>
</dbReference>
<comment type="subcellular location">
    <subcellularLocation>
        <location evidence="1">Cytoplasm</location>
    </subcellularLocation>
</comment>
<evidence type="ECO:0000259" key="17">
    <source>
        <dbReference type="Pfam" id="PF02852"/>
    </source>
</evidence>
<dbReference type="Pfam" id="PF07992">
    <property type="entry name" value="Pyr_redox_2"/>
    <property type="match status" value="1"/>
</dbReference>
<evidence type="ECO:0000256" key="16">
    <source>
        <dbReference type="RuleBase" id="RU003692"/>
    </source>
</evidence>
<keyword evidence="20" id="KW-1185">Reference proteome</keyword>
<dbReference type="EC" id="1.8.1.4" evidence="3 16"/>
<feature type="disulfide bond" description="Redox-active" evidence="15">
    <location>
        <begin position="42"/>
        <end position="47"/>
    </location>
</feature>
<dbReference type="InterPro" id="IPR004099">
    <property type="entry name" value="Pyr_nucl-diS_OxRdtase_dimer"/>
</dbReference>
<dbReference type="HOGENOM" id="CLU_016755_0_3_9"/>
<dbReference type="Gene3D" id="3.50.50.60">
    <property type="entry name" value="FAD/NAD(P)-binding domain"/>
    <property type="match status" value="2"/>
</dbReference>
<feature type="binding site" evidence="14">
    <location>
        <position position="280"/>
    </location>
    <ligand>
        <name>NAD(+)</name>
        <dbReference type="ChEBI" id="CHEBI:57540"/>
    </ligand>
</feature>
<evidence type="ECO:0000256" key="11">
    <source>
        <dbReference type="ARBA" id="ARBA00023284"/>
    </source>
</evidence>
<dbReference type="PANTHER" id="PTHR22912">
    <property type="entry name" value="DISULFIDE OXIDOREDUCTASE"/>
    <property type="match status" value="1"/>
</dbReference>
<keyword evidence="6 16" id="KW-0285">Flavoprotein</keyword>
<dbReference type="RefSeq" id="WP_015254826.1">
    <property type="nucleotide sequence ID" value="NC_019897.1"/>
</dbReference>
<evidence type="ECO:0000259" key="18">
    <source>
        <dbReference type="Pfam" id="PF07992"/>
    </source>
</evidence>
<dbReference type="AlphaFoldDB" id="L0EG01"/>
<comment type="cofactor">
    <cofactor evidence="14 16">
        <name>FAD</name>
        <dbReference type="ChEBI" id="CHEBI:57692"/>
    </cofactor>
    <text evidence="14 16">Binds 1 FAD per subunit.</text>
</comment>
<dbReference type="GO" id="GO:0004148">
    <property type="term" value="F:dihydrolipoyl dehydrogenase (NADH) activity"/>
    <property type="evidence" value="ECO:0007669"/>
    <property type="project" value="UniProtKB-EC"/>
</dbReference>
<dbReference type="PROSITE" id="PS00076">
    <property type="entry name" value="PYRIDINE_REDOX_1"/>
    <property type="match status" value="1"/>
</dbReference>
<dbReference type="GO" id="GO:0006103">
    <property type="term" value="P:2-oxoglutarate metabolic process"/>
    <property type="evidence" value="ECO:0007669"/>
    <property type="project" value="TreeGrafter"/>
</dbReference>
<dbReference type="PRINTS" id="PR00411">
    <property type="entry name" value="PNDRDTASEI"/>
</dbReference>
<comment type="similarity">
    <text evidence="2 16">Belongs to the class-I pyridine nucleotide-disulfide oxidoreductase family.</text>
</comment>
<sequence>MTIHADVAVLGGGPGGYTAAIRAAQLGKKAVIIEQDRLGGVCLNRGCIPSKSLLRSAEVFHTVKEAARYGIAVQGEPELRYDAVLERKRAAVEQLYRGLTSLMKKHNIEVIHGKGRIIGPSIFSPRSGSVAVELENGEMETVVPQQLIIATGSRPRELPGLKFDGIRVLSSDDALNMETLPRDMLIVGGGVIGIEWASMLNDFGVAVTLVEAASRLLPGEDTDVSAEMERLLRRRGVRVITSAKLLTDTFERKDDGVAVKIETGEGAVALSAERMLVAIGRTANVDGIGLEATDVAVKDGFIAVNASYQTAEPHIYAVGDVIGGVQLAHAAAREGVIAAEHIAGLKTEPLQPHRIPRCIYSRPEVASIGLTESQALSRGHDVKTSRIPFRASGKAIVLGETDGFVKVIAERKTGDILGVHMIGPHVTELLSEAGLADLLNASVWEAGQLVHPHPSLSEMLGEAMLAIDGVSLSF</sequence>
<dbReference type="InterPro" id="IPR036188">
    <property type="entry name" value="FAD/NAD-bd_sf"/>
</dbReference>
<accession>L0EG01</accession>
<dbReference type="InterPro" id="IPR050151">
    <property type="entry name" value="Class-I_Pyr_Nuc-Dis_Oxidored"/>
</dbReference>
<protein>
    <recommendedName>
        <fullName evidence="4 16">Dihydrolipoyl dehydrogenase</fullName>
        <ecNumber evidence="3 16">1.8.1.4</ecNumber>
    </recommendedName>
</protein>
<feature type="binding site" evidence="14">
    <location>
        <position position="211"/>
    </location>
    <ligand>
        <name>NAD(+)</name>
        <dbReference type="ChEBI" id="CHEBI:57540"/>
    </ligand>
</feature>
<dbReference type="EMBL" id="CP003255">
    <property type="protein sequence ID" value="AGA58080.1"/>
    <property type="molecule type" value="Genomic_DNA"/>
</dbReference>
<evidence type="ECO:0000313" key="20">
    <source>
        <dbReference type="Proteomes" id="UP000010795"/>
    </source>
</evidence>
<dbReference type="PIRSF" id="PIRSF000350">
    <property type="entry name" value="Mercury_reductase_MerA"/>
    <property type="match status" value="1"/>
</dbReference>
<keyword evidence="14" id="KW-0547">Nucleotide-binding</keyword>
<proteinExistence type="inferred from homology"/>
<dbReference type="eggNOG" id="COG1249">
    <property type="taxonomic scope" value="Bacteria"/>
</dbReference>
<dbReference type="STRING" id="717605.Theco_1958"/>
<feature type="domain" description="Pyridine nucleotide-disulphide oxidoreductase dimerisation" evidence="17">
    <location>
        <begin position="355"/>
        <end position="463"/>
    </location>
</feature>
<dbReference type="GO" id="GO:0050660">
    <property type="term" value="F:flavin adenine dinucleotide binding"/>
    <property type="evidence" value="ECO:0007669"/>
    <property type="project" value="InterPro"/>
</dbReference>
<evidence type="ECO:0000256" key="6">
    <source>
        <dbReference type="ARBA" id="ARBA00022630"/>
    </source>
</evidence>
<evidence type="ECO:0000256" key="4">
    <source>
        <dbReference type="ARBA" id="ARBA00016961"/>
    </source>
</evidence>
<evidence type="ECO:0000256" key="3">
    <source>
        <dbReference type="ARBA" id="ARBA00012608"/>
    </source>
</evidence>
<dbReference type="SUPFAM" id="SSF55424">
    <property type="entry name" value="FAD/NAD-linked reductases, dimerisation (C-terminal) domain"/>
    <property type="match status" value="1"/>
</dbReference>
<feature type="binding site" evidence="14">
    <location>
        <position position="51"/>
    </location>
    <ligand>
        <name>FAD</name>
        <dbReference type="ChEBI" id="CHEBI:57692"/>
    </ligand>
</feature>
<organism evidence="19 20">
    <name type="scientific">Thermobacillus composti (strain DSM 18247 / JCM 13945 / KWC4)</name>
    <dbReference type="NCBI Taxonomy" id="717605"/>
    <lineage>
        <taxon>Bacteria</taxon>
        <taxon>Bacillati</taxon>
        <taxon>Bacillota</taxon>
        <taxon>Bacilli</taxon>
        <taxon>Bacillales</taxon>
        <taxon>Paenibacillaceae</taxon>
        <taxon>Thermobacillus</taxon>
    </lineage>
</organism>
<dbReference type="FunFam" id="3.30.390.30:FF:000001">
    <property type="entry name" value="Dihydrolipoyl dehydrogenase"/>
    <property type="match status" value="1"/>
</dbReference>
<evidence type="ECO:0000256" key="2">
    <source>
        <dbReference type="ARBA" id="ARBA00007532"/>
    </source>
</evidence>
<dbReference type="NCBIfam" id="TIGR01350">
    <property type="entry name" value="lipoamide_DH"/>
    <property type="match status" value="1"/>
</dbReference>
<keyword evidence="7 14" id="KW-0274">FAD</keyword>
<evidence type="ECO:0000256" key="8">
    <source>
        <dbReference type="ARBA" id="ARBA00023002"/>
    </source>
</evidence>
<keyword evidence="9 14" id="KW-0520">NAD</keyword>
<gene>
    <name evidence="19" type="ordered locus">Theco_1958</name>
</gene>
<evidence type="ECO:0000256" key="15">
    <source>
        <dbReference type="PIRSR" id="PIRSR000350-4"/>
    </source>
</evidence>
<evidence type="ECO:0000256" key="14">
    <source>
        <dbReference type="PIRSR" id="PIRSR000350-3"/>
    </source>
</evidence>
<keyword evidence="8 16" id="KW-0560">Oxidoreductase</keyword>
<dbReference type="InterPro" id="IPR016156">
    <property type="entry name" value="FAD/NAD-linked_Rdtase_dimer_sf"/>
</dbReference>
<evidence type="ECO:0000256" key="7">
    <source>
        <dbReference type="ARBA" id="ARBA00022827"/>
    </source>
</evidence>
<dbReference type="GO" id="GO:0005737">
    <property type="term" value="C:cytoplasm"/>
    <property type="evidence" value="ECO:0007669"/>
    <property type="project" value="UniProtKB-SubCell"/>
</dbReference>